<organism evidence="2 3">
    <name type="scientific">Cuscuta campestris</name>
    <dbReference type="NCBI Taxonomy" id="132261"/>
    <lineage>
        <taxon>Eukaryota</taxon>
        <taxon>Viridiplantae</taxon>
        <taxon>Streptophyta</taxon>
        <taxon>Embryophyta</taxon>
        <taxon>Tracheophyta</taxon>
        <taxon>Spermatophyta</taxon>
        <taxon>Magnoliopsida</taxon>
        <taxon>eudicotyledons</taxon>
        <taxon>Gunneridae</taxon>
        <taxon>Pentapetalae</taxon>
        <taxon>asterids</taxon>
        <taxon>lamiids</taxon>
        <taxon>Solanales</taxon>
        <taxon>Convolvulaceae</taxon>
        <taxon>Cuscuteae</taxon>
        <taxon>Cuscuta</taxon>
        <taxon>Cuscuta subgen. Grammica</taxon>
        <taxon>Cuscuta sect. Cleistogrammica</taxon>
    </lineage>
</organism>
<dbReference type="Proteomes" id="UP000595140">
    <property type="component" value="Unassembled WGS sequence"/>
</dbReference>
<gene>
    <name evidence="2" type="ORF">CCAM_LOCUS12164</name>
</gene>
<keyword evidence="3" id="KW-1185">Reference proteome</keyword>
<dbReference type="AlphaFoldDB" id="A0A484L261"/>
<accession>A0A484L261</accession>
<proteinExistence type="predicted"/>
<evidence type="ECO:0000313" key="2">
    <source>
        <dbReference type="EMBL" id="VFQ70388.1"/>
    </source>
</evidence>
<name>A0A484L261_9ASTE</name>
<keyword evidence="1" id="KW-0812">Transmembrane</keyword>
<protein>
    <submittedName>
        <fullName evidence="2">Uncharacterized protein</fullName>
    </submittedName>
</protein>
<reference evidence="2 3" key="1">
    <citation type="submission" date="2018-04" db="EMBL/GenBank/DDBJ databases">
        <authorList>
            <person name="Vogel A."/>
        </authorList>
    </citation>
    <scope>NUCLEOTIDE SEQUENCE [LARGE SCALE GENOMIC DNA]</scope>
</reference>
<dbReference type="EMBL" id="OOIL02000889">
    <property type="protein sequence ID" value="VFQ70388.1"/>
    <property type="molecule type" value="Genomic_DNA"/>
</dbReference>
<keyword evidence="1" id="KW-1133">Transmembrane helix</keyword>
<sequence>MPLYFSSQPHPCFPVILVLSSVFVTSFLATTIFHSRHFYPPSLPPSSISFCLQLHIFIDVAPHQAPQSNLRRTLLDLHRPDLEDDEDGEGSVG</sequence>
<evidence type="ECO:0000256" key="1">
    <source>
        <dbReference type="SAM" id="Phobius"/>
    </source>
</evidence>
<keyword evidence="1" id="KW-0472">Membrane</keyword>
<feature type="transmembrane region" description="Helical" evidence="1">
    <location>
        <begin position="12"/>
        <end position="33"/>
    </location>
</feature>
<evidence type="ECO:0000313" key="3">
    <source>
        <dbReference type="Proteomes" id="UP000595140"/>
    </source>
</evidence>